<accession>A0A0E0CUA5</accession>
<evidence type="ECO:0000256" key="11">
    <source>
        <dbReference type="ARBA" id="ARBA00023316"/>
    </source>
</evidence>
<evidence type="ECO:0000259" key="15">
    <source>
        <dbReference type="SMART" id="SM01205"/>
    </source>
</evidence>
<evidence type="ECO:0000256" key="1">
    <source>
        <dbReference type="ARBA" id="ARBA00004651"/>
    </source>
</evidence>
<evidence type="ECO:0000256" key="2">
    <source>
        <dbReference type="ARBA" id="ARBA00009040"/>
    </source>
</evidence>
<evidence type="ECO:0000256" key="12">
    <source>
        <dbReference type="ARBA" id="ARBA00032165"/>
    </source>
</evidence>
<protein>
    <recommendedName>
        <fullName evidence="12">1,3-beta-glucan synthase</fullName>
        <ecNumber evidence="3">2.4.1.34</ecNumber>
    </recommendedName>
    <alternativeName>
        <fullName evidence="12">1,3-beta-glucan synthase</fullName>
    </alternativeName>
</protein>
<feature type="transmembrane region" description="Helical" evidence="14">
    <location>
        <begin position="1414"/>
        <end position="1432"/>
    </location>
</feature>
<evidence type="ECO:0000256" key="13">
    <source>
        <dbReference type="ARBA" id="ARBA00047777"/>
    </source>
</evidence>
<dbReference type="SMART" id="SM01205">
    <property type="entry name" value="FKS1_dom1"/>
    <property type="match status" value="1"/>
</dbReference>
<keyword evidence="17" id="KW-1185">Reference proteome</keyword>
<evidence type="ECO:0000256" key="4">
    <source>
        <dbReference type="ARBA" id="ARBA00022475"/>
    </source>
</evidence>
<keyword evidence="4" id="KW-1003">Cell membrane</keyword>
<feature type="transmembrane region" description="Helical" evidence="14">
    <location>
        <begin position="1646"/>
        <end position="1667"/>
    </location>
</feature>
<feature type="transmembrane region" description="Helical" evidence="14">
    <location>
        <begin position="1606"/>
        <end position="1626"/>
    </location>
</feature>
<dbReference type="PANTHER" id="PTHR12741:SF47">
    <property type="entry name" value="CALLOSE SYNTHASE 9"/>
    <property type="match status" value="1"/>
</dbReference>
<evidence type="ECO:0000256" key="10">
    <source>
        <dbReference type="ARBA" id="ARBA00023136"/>
    </source>
</evidence>
<evidence type="ECO:0000256" key="3">
    <source>
        <dbReference type="ARBA" id="ARBA00012589"/>
    </source>
</evidence>
<keyword evidence="7 14" id="KW-0812">Transmembrane</keyword>
<dbReference type="EC" id="2.4.1.34" evidence="3"/>
<feature type="transmembrane region" description="Helical" evidence="14">
    <location>
        <begin position="1275"/>
        <end position="1299"/>
    </location>
</feature>
<dbReference type="GO" id="GO:0000148">
    <property type="term" value="C:1,3-beta-D-glucan synthase complex"/>
    <property type="evidence" value="ECO:0007669"/>
    <property type="project" value="InterPro"/>
</dbReference>
<dbReference type="GO" id="GO:0006075">
    <property type="term" value="P:(1-&gt;3)-beta-D-glucan biosynthetic process"/>
    <property type="evidence" value="ECO:0007669"/>
    <property type="project" value="InterPro"/>
</dbReference>
<evidence type="ECO:0000256" key="5">
    <source>
        <dbReference type="ARBA" id="ARBA00022676"/>
    </source>
</evidence>
<feature type="transmembrane region" description="Helical" evidence="14">
    <location>
        <begin position="1438"/>
        <end position="1461"/>
    </location>
</feature>
<dbReference type="Pfam" id="PF14288">
    <property type="entry name" value="FKS1_dom1"/>
    <property type="match status" value="1"/>
</dbReference>
<dbReference type="InterPro" id="IPR003440">
    <property type="entry name" value="Glyco_trans_48_dom"/>
</dbReference>
<keyword evidence="11" id="KW-0961">Cell wall biogenesis/degradation</keyword>
<dbReference type="GO" id="GO:0008360">
    <property type="term" value="P:regulation of cell shape"/>
    <property type="evidence" value="ECO:0007669"/>
    <property type="project" value="UniProtKB-KW"/>
</dbReference>
<name>A0A0E0CUA5_9ORYZ</name>
<evidence type="ECO:0000313" key="16">
    <source>
        <dbReference type="EnsemblPlants" id="OMERI03G01500.3"/>
    </source>
</evidence>
<dbReference type="PANTHER" id="PTHR12741">
    <property type="entry name" value="LYST-INTERACTING PROTEIN LIP5 DOPAMINE RESPONSIVE PROTEIN DRG-1"/>
    <property type="match status" value="1"/>
</dbReference>
<dbReference type="InterPro" id="IPR058851">
    <property type="entry name" value="CALS1_helical"/>
</dbReference>
<feature type="transmembrane region" description="Helical" evidence="14">
    <location>
        <begin position="1575"/>
        <end position="1600"/>
    </location>
</feature>
<keyword evidence="9 14" id="KW-1133">Transmembrane helix</keyword>
<comment type="subcellular location">
    <subcellularLocation>
        <location evidence="1">Cell membrane</location>
        <topology evidence="1">Multi-pass membrane protein</topology>
    </subcellularLocation>
</comment>
<dbReference type="EnsemblPlants" id="OMERI03G01500.3">
    <property type="protein sequence ID" value="OMERI03G01500.3"/>
    <property type="gene ID" value="OMERI03G01500"/>
</dbReference>
<organism evidence="16">
    <name type="scientific">Oryza meridionalis</name>
    <dbReference type="NCBI Taxonomy" id="40149"/>
    <lineage>
        <taxon>Eukaryota</taxon>
        <taxon>Viridiplantae</taxon>
        <taxon>Streptophyta</taxon>
        <taxon>Embryophyta</taxon>
        <taxon>Tracheophyta</taxon>
        <taxon>Spermatophyta</taxon>
        <taxon>Magnoliopsida</taxon>
        <taxon>Liliopsida</taxon>
        <taxon>Poales</taxon>
        <taxon>Poaceae</taxon>
        <taxon>BOP clade</taxon>
        <taxon>Oryzoideae</taxon>
        <taxon>Oryzeae</taxon>
        <taxon>Oryzinae</taxon>
        <taxon>Oryza</taxon>
    </lineage>
</organism>
<dbReference type="Gramene" id="OMERI03G01500.3">
    <property type="protein sequence ID" value="OMERI03G01500.3"/>
    <property type="gene ID" value="OMERI03G01500"/>
</dbReference>
<evidence type="ECO:0000313" key="17">
    <source>
        <dbReference type="Proteomes" id="UP000008021"/>
    </source>
</evidence>
<dbReference type="InterPro" id="IPR023175">
    <property type="entry name" value="Vta1/CALS_N_sf"/>
</dbReference>
<dbReference type="Pfam" id="PF02364">
    <property type="entry name" value="Glucan_synthase"/>
    <property type="match status" value="1"/>
</dbReference>
<keyword evidence="6" id="KW-0808">Transferase</keyword>
<proteinExistence type="inferred from homology"/>
<evidence type="ECO:0000256" key="6">
    <source>
        <dbReference type="ARBA" id="ARBA00022679"/>
    </source>
</evidence>
<reference evidence="16" key="2">
    <citation type="submission" date="2018-05" db="EMBL/GenBank/DDBJ databases">
        <title>OmerRS3 (Oryza meridionalis Reference Sequence Version 3).</title>
        <authorList>
            <person name="Zhang J."/>
            <person name="Kudrna D."/>
            <person name="Lee S."/>
            <person name="Talag J."/>
            <person name="Welchert J."/>
            <person name="Wing R.A."/>
        </authorList>
    </citation>
    <scope>NUCLEOTIDE SEQUENCE [LARGE SCALE GENOMIC DNA]</scope>
    <source>
        <strain evidence="16">cv. OR44</strain>
    </source>
</reference>
<keyword evidence="5" id="KW-0328">Glycosyltransferase</keyword>
<evidence type="ECO:0000256" key="8">
    <source>
        <dbReference type="ARBA" id="ARBA00022960"/>
    </source>
</evidence>
<reference evidence="16" key="1">
    <citation type="submission" date="2015-04" db="UniProtKB">
        <authorList>
            <consortium name="EnsemblPlants"/>
        </authorList>
    </citation>
    <scope>IDENTIFICATION</scope>
</reference>
<dbReference type="Gene3D" id="1.25.40.270">
    <property type="entry name" value="Vacuolar protein sorting-associated protein vta1"/>
    <property type="match status" value="1"/>
</dbReference>
<dbReference type="InterPro" id="IPR026899">
    <property type="entry name" value="FKS1-like_dom1"/>
</dbReference>
<feature type="domain" description="1,3-beta-glucan synthase component FKS1-like" evidence="15">
    <location>
        <begin position="344"/>
        <end position="400"/>
    </location>
</feature>
<dbReference type="Proteomes" id="UP000008021">
    <property type="component" value="Chromosome 3"/>
</dbReference>
<comment type="catalytic activity">
    <reaction evidence="13">
        <text>[(1-&gt;3)-beta-D-glucosyl](n) + UDP-alpha-D-glucose = [(1-&gt;3)-beta-D-glucosyl](n+1) + UDP + H(+)</text>
        <dbReference type="Rhea" id="RHEA:21476"/>
        <dbReference type="Rhea" id="RHEA-COMP:11146"/>
        <dbReference type="Rhea" id="RHEA-COMP:14303"/>
        <dbReference type="ChEBI" id="CHEBI:15378"/>
        <dbReference type="ChEBI" id="CHEBI:37671"/>
        <dbReference type="ChEBI" id="CHEBI:58223"/>
        <dbReference type="ChEBI" id="CHEBI:58885"/>
        <dbReference type="EC" id="2.4.1.34"/>
    </reaction>
</comment>
<evidence type="ECO:0000256" key="14">
    <source>
        <dbReference type="SAM" id="Phobius"/>
    </source>
</evidence>
<dbReference type="Pfam" id="PF25968">
    <property type="entry name" value="CALS1"/>
    <property type="match status" value="1"/>
</dbReference>
<keyword evidence="8" id="KW-0133">Cell shape</keyword>
<dbReference type="GO" id="GO:0003843">
    <property type="term" value="F:1,3-beta-D-glucan synthase activity"/>
    <property type="evidence" value="ECO:0007669"/>
    <property type="project" value="UniProtKB-EC"/>
</dbReference>
<keyword evidence="10 14" id="KW-0472">Membrane</keyword>
<dbReference type="GO" id="GO:0005886">
    <property type="term" value="C:plasma membrane"/>
    <property type="evidence" value="ECO:0007669"/>
    <property type="project" value="UniProtKB-SubCell"/>
</dbReference>
<feature type="transmembrane region" description="Helical" evidence="14">
    <location>
        <begin position="1544"/>
        <end position="1563"/>
    </location>
</feature>
<comment type="similarity">
    <text evidence="2">Belongs to the glycosyltransferase 48 family.</text>
</comment>
<evidence type="ECO:0000256" key="7">
    <source>
        <dbReference type="ARBA" id="ARBA00022692"/>
    </source>
</evidence>
<sequence length="1700" mass="194039">MARAAANWERLVRAALRGERLAGAFGVPVTGIAGNVPSSLGNNVHIDEVLRAADEIQDEDPTVARILCEHAYTLAQNLDPNSEGRGVLQFKTGLMSVIRQKLAKREGGAIDRSQDVAKLQEFYKLYREKHKVDELCEDEMKLRESAVFSGNLGELERKTLKRKKVLATLKVLWSVIEEITREISPEDADKLISEEMKRVMQKDAERTEDVVAYNIIPLDALSTTNAIVNFPEVRAAISALQYHRELPRLPATFSVPDARNSDMLDLLHCVFGFQKDNVTNQREHVVHLLANEQSRLGKLPGNEPKIDEGAVHVVFSKSLDNYIKWCNYLPLPPVWNNTESLSKEKKLLYVCLYYLIWGEAANEAANNDNGRAPHSAWRNYDDFNEFFWSPKCFQLGWPWKISNPFFSKPSRKEKKYSIGTPQPGSNLCHHEIYREHIGHSDDVWCLFNISWICNYQSALAILLVHCGFIEFRGWRIKVQGMIPIPFFFKAFQDGTNSATFKIYVFVISAYVGAKIIIGLLMSVPCCRGLTDYCYRWSVVRLAKWMHQENNYVGRGMHERPNDYIKSVEAVHRFFEKFPEAFMDKLHVAVPKRKQLLSSSQHSELNKFDASKFAPFWNEIVRNMREEDYINNTELDLLLMPKNNGSLPIVQWPLFLLASKVFLAKDIAIDCKDSQEELWLRISKDEYMQYAVVECYHSIHYILTSILDKEGLLWVKRIYDGIQDSISKRNIQSDLHFSRLPNVIAKLVAVAGILKETESTDLRKGAINAIQDLYEVVHHEVLSVDMSGNIDEWEKIKQARAEGRLFNNLKWPTDSGLKDLIKRLYSLLTIKESAANVPKNLEARRRLEFFTNSLFMQMPVARPVSEMLSFSVFTPYYSETVLYSKDELQKRNEDGISTLFYLQKIYPDEWKNFLARINRDENTTDSELFSSPNDMMELRLWASYRGQTLARTVRGMMYYRKALMLQSYLEKLQSEVATTGLVLADIHFELSPEARAQADLKFTYVVTCQIYGVQKGERKPEAADIALLMQRNEALRVAYVDIVESVKNGKPSTEYYSKLVKADIHGKDKEIYSIKLPGNFKLGEGKPENQNHAIIFTRGNAVQTIDMNQDNYFEEALKMRNLLEEFYQNHGKHKPSILGVREHVFTGSVSSLASFMSNQETSFVTLGQRVLANPLKVRMHYGHPDVFDRIFHITRGGISKASRVINISEDIYAGFNSTLRLGNITHHEYIQVGKGRDVGLNQIALFEGKVAGGNGEQVLSRDIYRLGQLFDFFRMLSFYVTTIGFYFCTMLTVWTVYIFLYGKTYLALSGVGESIQNRADILQNTALNAALNTQFLFQIGVFTAIPMILGFILEFGVLTFQLCSVFFTFSLGTRTHYFGRTILHGGAKYRATGRGFVVRHIKFAENYRLYSRSHFVKGLEVALLLLIFLAYGFNNGGAVGYILLSISSWFMSVSWLFAPYIFNPSGFEWQKVVEDFRDWTNWLFYRGGIGVKGEESWEAWWDEELAHIHNVGGRILETVLSLRFFIFQYGVVYHMDASGSSKALLIYWISWAVLGGLFVLLLVFGLNPKAMVHFQLFLRLIKSIALLMVLAGLVVAVVFTRLSVSDVFAAILAFVPTGWGVLSIAVAWKPVVKKLGLWKTVRSLARLYDAGTGMIIFVPIAIFSWFPFISTFQTRLLFNQAFSRGLEISLILAGNNPNAGV</sequence>
<evidence type="ECO:0000256" key="9">
    <source>
        <dbReference type="ARBA" id="ARBA00022989"/>
    </source>
</evidence>